<evidence type="ECO:0000256" key="2">
    <source>
        <dbReference type="SAM" id="Phobius"/>
    </source>
</evidence>
<feature type="domain" description="FBD" evidence="3">
    <location>
        <begin position="233"/>
        <end position="295"/>
    </location>
</feature>
<keyword evidence="2" id="KW-1133">Transmembrane helix</keyword>
<dbReference type="Pfam" id="PF08387">
    <property type="entry name" value="FBD"/>
    <property type="match status" value="1"/>
</dbReference>
<dbReference type="InterPro" id="IPR050232">
    <property type="entry name" value="FBL13/AtMIF1-like"/>
</dbReference>
<feature type="coiled-coil region" evidence="1">
    <location>
        <begin position="203"/>
        <end position="230"/>
    </location>
</feature>
<dbReference type="InterPro" id="IPR006566">
    <property type="entry name" value="FBD"/>
</dbReference>
<dbReference type="PANTHER" id="PTHR31900">
    <property type="entry name" value="F-BOX/RNI SUPERFAMILY PROTEIN-RELATED"/>
    <property type="match status" value="1"/>
</dbReference>
<comment type="caution">
    <text evidence="4">The sequence shown here is derived from an EMBL/GenBank/DDBJ whole genome shotgun (WGS) entry which is preliminary data.</text>
</comment>
<proteinExistence type="predicted"/>
<feature type="transmembrane region" description="Helical" evidence="2">
    <location>
        <begin position="164"/>
        <end position="189"/>
    </location>
</feature>
<evidence type="ECO:0000256" key="1">
    <source>
        <dbReference type="SAM" id="Coils"/>
    </source>
</evidence>
<dbReference type="PANTHER" id="PTHR31900:SF25">
    <property type="entry name" value="FBD DOMAIN-CONTAINING PROTEIN"/>
    <property type="match status" value="1"/>
</dbReference>
<keyword evidence="2" id="KW-0472">Membrane</keyword>
<keyword evidence="2" id="KW-0812">Transmembrane</keyword>
<evidence type="ECO:0000313" key="4">
    <source>
        <dbReference type="EMBL" id="KAH0896841.1"/>
    </source>
</evidence>
<keyword evidence="1" id="KW-0175">Coiled coil</keyword>
<gene>
    <name evidence="4" type="ORF">HID58_046409</name>
</gene>
<keyword evidence="5" id="KW-1185">Reference proteome</keyword>
<evidence type="ECO:0000259" key="3">
    <source>
        <dbReference type="SMART" id="SM00579"/>
    </source>
</evidence>
<dbReference type="Proteomes" id="UP000824890">
    <property type="component" value="Unassembled WGS sequence"/>
</dbReference>
<dbReference type="SMART" id="SM00579">
    <property type="entry name" value="FBD"/>
    <property type="match status" value="1"/>
</dbReference>
<sequence>MMIFVASDDKKVFRLHSRSLKRLTFERVSSFVFDSAGVVIDAPRLCFLSINDNISKSIIIHNMESAVLQMSLVGFVRLLEIDDEFFDDIYEEGVSLRRSNIHKFLHGISMAKSMKISRGTFKLMCHYSKLEPLPQFGNMSYLDITLCLHDFKWLPAFLESFPNLTYLVLVMGLVVIDVVFFVTGLPSIVAARLGFQDMVCDDRNDEDDLIEDVEQKKKDLIEDIDQVSLSRPECLLSSLKFVDLIAPVQYDVETKLVKYLLKNSAVLETHSTRDDMLKKLLKIPRASTKCKVVILRV</sequence>
<reference evidence="4 5" key="1">
    <citation type="submission" date="2021-05" db="EMBL/GenBank/DDBJ databases">
        <title>Genome Assembly of Synthetic Allotetraploid Brassica napus Reveals Homoeologous Exchanges between Subgenomes.</title>
        <authorList>
            <person name="Davis J.T."/>
        </authorList>
    </citation>
    <scope>NUCLEOTIDE SEQUENCE [LARGE SCALE GENOMIC DNA]</scope>
    <source>
        <strain evidence="5">cv. Da-Ae</strain>
        <tissue evidence="4">Seedling</tissue>
    </source>
</reference>
<accession>A0ABQ8AXU6</accession>
<dbReference type="EMBL" id="JAGKQM010000012">
    <property type="protein sequence ID" value="KAH0896841.1"/>
    <property type="molecule type" value="Genomic_DNA"/>
</dbReference>
<evidence type="ECO:0000313" key="5">
    <source>
        <dbReference type="Proteomes" id="UP000824890"/>
    </source>
</evidence>
<name>A0ABQ8AXU6_BRANA</name>
<protein>
    <recommendedName>
        <fullName evidence="3">FBD domain-containing protein</fullName>
    </recommendedName>
</protein>
<organism evidence="4 5">
    <name type="scientific">Brassica napus</name>
    <name type="common">Rape</name>
    <dbReference type="NCBI Taxonomy" id="3708"/>
    <lineage>
        <taxon>Eukaryota</taxon>
        <taxon>Viridiplantae</taxon>
        <taxon>Streptophyta</taxon>
        <taxon>Embryophyta</taxon>
        <taxon>Tracheophyta</taxon>
        <taxon>Spermatophyta</taxon>
        <taxon>Magnoliopsida</taxon>
        <taxon>eudicotyledons</taxon>
        <taxon>Gunneridae</taxon>
        <taxon>Pentapetalae</taxon>
        <taxon>rosids</taxon>
        <taxon>malvids</taxon>
        <taxon>Brassicales</taxon>
        <taxon>Brassicaceae</taxon>
        <taxon>Brassiceae</taxon>
        <taxon>Brassica</taxon>
    </lineage>
</organism>